<dbReference type="OrthoDB" id="7856862at2"/>
<organism evidence="1 2">
    <name type="scientific">Caulobacter mirabilis</name>
    <dbReference type="NCBI Taxonomy" id="69666"/>
    <lineage>
        <taxon>Bacteria</taxon>
        <taxon>Pseudomonadati</taxon>
        <taxon>Pseudomonadota</taxon>
        <taxon>Alphaproteobacteria</taxon>
        <taxon>Caulobacterales</taxon>
        <taxon>Caulobacteraceae</taxon>
        <taxon>Caulobacter</taxon>
    </lineage>
</organism>
<gene>
    <name evidence="1" type="ORF">CSW64_12785</name>
</gene>
<protein>
    <submittedName>
        <fullName evidence="1">Uncharacterized protein</fullName>
    </submittedName>
</protein>
<dbReference type="KEGG" id="cmb:CSW64_12785"/>
<name>A0A2D2AYY5_9CAUL</name>
<dbReference type="Pfam" id="PF22278">
    <property type="entry name" value="DUF6958"/>
    <property type="match status" value="1"/>
</dbReference>
<reference evidence="1 2" key="1">
    <citation type="submission" date="2017-10" db="EMBL/GenBank/DDBJ databases">
        <title>Genome sequence of Caulobacter mirabilis FWC38.</title>
        <authorList>
            <person name="Fiebig A."/>
            <person name="Crosson S."/>
        </authorList>
    </citation>
    <scope>NUCLEOTIDE SEQUENCE [LARGE SCALE GENOMIC DNA]</scope>
    <source>
        <strain evidence="1 2">FWC 38</strain>
    </source>
</reference>
<dbReference type="Proteomes" id="UP000228945">
    <property type="component" value="Chromosome"/>
</dbReference>
<proteinExistence type="predicted"/>
<keyword evidence="2" id="KW-1185">Reference proteome</keyword>
<sequence>MPDEKITIQNVLQPGKTYQVDAAKFTAARDALLSVLPATSPGLTQGEMTLAVRAAVSPEQFPGTTSSWWMKSAQLDLEAKGVIVREKTKPLRWRRA</sequence>
<evidence type="ECO:0000313" key="1">
    <source>
        <dbReference type="EMBL" id="ATQ43229.1"/>
    </source>
</evidence>
<dbReference type="EMBL" id="CP024201">
    <property type="protein sequence ID" value="ATQ43229.1"/>
    <property type="molecule type" value="Genomic_DNA"/>
</dbReference>
<accession>A0A2D2AYY5</accession>
<evidence type="ECO:0000313" key="2">
    <source>
        <dbReference type="Proteomes" id="UP000228945"/>
    </source>
</evidence>
<dbReference type="RefSeq" id="WP_099622480.1">
    <property type="nucleotide sequence ID" value="NZ_CP024201.1"/>
</dbReference>
<dbReference type="AlphaFoldDB" id="A0A2D2AYY5"/>
<dbReference type="InterPro" id="IPR054233">
    <property type="entry name" value="DUF6958"/>
</dbReference>